<dbReference type="AlphaFoldDB" id="A0A8X6UJ84"/>
<gene>
    <name evidence="1" type="ORF">NPIL_406932</name>
</gene>
<evidence type="ECO:0000313" key="1">
    <source>
        <dbReference type="EMBL" id="GFU39266.1"/>
    </source>
</evidence>
<dbReference type="EMBL" id="BMAW01035324">
    <property type="protein sequence ID" value="GFU39266.1"/>
    <property type="molecule type" value="Genomic_DNA"/>
</dbReference>
<evidence type="ECO:0000313" key="2">
    <source>
        <dbReference type="Proteomes" id="UP000887013"/>
    </source>
</evidence>
<protein>
    <submittedName>
        <fullName evidence="1">Uncharacterized protein</fullName>
    </submittedName>
</protein>
<sequence length="101" mass="12015">MSTGKFGNFQWRILQCLHFERISSLVSQTDLRCNTQENTVCNQQDCSSQYVSSYVIAKQEEPAVLRWQIMECIYLIGWKEIKYVLWTNRFISQFSVSYEHC</sequence>
<proteinExistence type="predicted"/>
<accession>A0A8X6UJ84</accession>
<dbReference type="Proteomes" id="UP000887013">
    <property type="component" value="Unassembled WGS sequence"/>
</dbReference>
<organism evidence="1 2">
    <name type="scientific">Nephila pilipes</name>
    <name type="common">Giant wood spider</name>
    <name type="synonym">Nephila maculata</name>
    <dbReference type="NCBI Taxonomy" id="299642"/>
    <lineage>
        <taxon>Eukaryota</taxon>
        <taxon>Metazoa</taxon>
        <taxon>Ecdysozoa</taxon>
        <taxon>Arthropoda</taxon>
        <taxon>Chelicerata</taxon>
        <taxon>Arachnida</taxon>
        <taxon>Araneae</taxon>
        <taxon>Araneomorphae</taxon>
        <taxon>Entelegynae</taxon>
        <taxon>Araneoidea</taxon>
        <taxon>Nephilidae</taxon>
        <taxon>Nephila</taxon>
    </lineage>
</organism>
<keyword evidence="2" id="KW-1185">Reference proteome</keyword>
<name>A0A8X6UJ84_NEPPI</name>
<comment type="caution">
    <text evidence="1">The sequence shown here is derived from an EMBL/GenBank/DDBJ whole genome shotgun (WGS) entry which is preliminary data.</text>
</comment>
<reference evidence="1" key="1">
    <citation type="submission" date="2020-08" db="EMBL/GenBank/DDBJ databases">
        <title>Multicomponent nature underlies the extraordinary mechanical properties of spider dragline silk.</title>
        <authorList>
            <person name="Kono N."/>
            <person name="Nakamura H."/>
            <person name="Mori M."/>
            <person name="Yoshida Y."/>
            <person name="Ohtoshi R."/>
            <person name="Malay A.D."/>
            <person name="Moran D.A.P."/>
            <person name="Tomita M."/>
            <person name="Numata K."/>
            <person name="Arakawa K."/>
        </authorList>
    </citation>
    <scope>NUCLEOTIDE SEQUENCE</scope>
</reference>